<sequence length="155" mass="17092">MLEHLSALYANIGEAKEKDGTWSLLESTPTCPTCNGTGTVIGDIDPSRMVATELSLKKGAVLLWAGTNCGPVVKIRELAKLIGINFERPLAEQDKRFTDILLYGYDKEPVTKPVHRNDIEIKLTPYTNTQGQSSYVKTLAMELRLMLKGFVYGGT</sequence>
<dbReference type="InterPro" id="IPR041552">
    <property type="entry name" value="UvrA_DNA-bd"/>
</dbReference>
<dbReference type="RefSeq" id="WP_076121954.1">
    <property type="nucleotide sequence ID" value="NZ_MPTC01000067.1"/>
</dbReference>
<feature type="domain" description="UvrA DNA-binding" evidence="3">
    <location>
        <begin position="45"/>
        <end position="116"/>
    </location>
</feature>
<dbReference type="EMBL" id="MPTC01000067">
    <property type="protein sequence ID" value="OMD34183.1"/>
    <property type="molecule type" value="Genomic_DNA"/>
</dbReference>
<proteinExistence type="predicted"/>
<evidence type="ECO:0000313" key="4">
    <source>
        <dbReference type="EMBL" id="OMD34183.1"/>
    </source>
</evidence>
<dbReference type="AlphaFoldDB" id="A0A1R0XGI6"/>
<accession>A0A1R0XGI6</accession>
<keyword evidence="2" id="KW-0862">Zinc</keyword>
<dbReference type="Proteomes" id="UP000187439">
    <property type="component" value="Unassembled WGS sequence"/>
</dbReference>
<keyword evidence="1" id="KW-0479">Metal-binding</keyword>
<gene>
    <name evidence="4" type="ORF">BSK52_29485</name>
</gene>
<evidence type="ECO:0000313" key="5">
    <source>
        <dbReference type="Proteomes" id="UP000187439"/>
    </source>
</evidence>
<evidence type="ECO:0000256" key="1">
    <source>
        <dbReference type="ARBA" id="ARBA00022723"/>
    </source>
</evidence>
<dbReference type="Gene3D" id="1.20.1580.10">
    <property type="entry name" value="ABC transporter ATPase like domain"/>
    <property type="match status" value="1"/>
</dbReference>
<evidence type="ECO:0000259" key="3">
    <source>
        <dbReference type="Pfam" id="PF17755"/>
    </source>
</evidence>
<reference evidence="4 5" key="1">
    <citation type="submission" date="2016-10" db="EMBL/GenBank/DDBJ databases">
        <title>Paenibacillus species isolates.</title>
        <authorList>
            <person name="Beno S.M."/>
        </authorList>
    </citation>
    <scope>NUCLEOTIDE SEQUENCE [LARGE SCALE GENOMIC DNA]</scope>
    <source>
        <strain evidence="4 5">FSL H7-0710</strain>
    </source>
</reference>
<dbReference type="GO" id="GO:0046872">
    <property type="term" value="F:metal ion binding"/>
    <property type="evidence" value="ECO:0007669"/>
    <property type="project" value="UniProtKB-KW"/>
</dbReference>
<comment type="caution">
    <text evidence="4">The sequence shown here is derived from an EMBL/GenBank/DDBJ whole genome shotgun (WGS) entry which is preliminary data.</text>
</comment>
<organism evidence="4 5">
    <name type="scientific">Paenibacillus odorifer</name>
    <dbReference type="NCBI Taxonomy" id="189426"/>
    <lineage>
        <taxon>Bacteria</taxon>
        <taxon>Bacillati</taxon>
        <taxon>Bacillota</taxon>
        <taxon>Bacilli</taxon>
        <taxon>Bacillales</taxon>
        <taxon>Paenibacillaceae</taxon>
        <taxon>Paenibacillus</taxon>
    </lineage>
</organism>
<name>A0A1R0XGI6_9BACL</name>
<dbReference type="Pfam" id="PF17755">
    <property type="entry name" value="UvrA_DNA-bind"/>
    <property type="match status" value="1"/>
</dbReference>
<protein>
    <recommendedName>
        <fullName evidence="3">UvrA DNA-binding domain-containing protein</fullName>
    </recommendedName>
</protein>
<evidence type="ECO:0000256" key="2">
    <source>
        <dbReference type="ARBA" id="ARBA00022833"/>
    </source>
</evidence>
<dbReference type="Gene3D" id="1.10.8.280">
    <property type="entry name" value="ABC transporter ATPase domain-like"/>
    <property type="match status" value="1"/>
</dbReference>